<dbReference type="Proteomes" id="UP000029391">
    <property type="component" value="Unassembled WGS sequence"/>
</dbReference>
<dbReference type="EMBL" id="AWXU01000021">
    <property type="protein sequence ID" value="KFN50266.1"/>
    <property type="molecule type" value="Genomic_DNA"/>
</dbReference>
<keyword evidence="4" id="KW-1185">Reference proteome</keyword>
<evidence type="ECO:0000256" key="2">
    <source>
        <dbReference type="SAM" id="SignalP"/>
    </source>
</evidence>
<evidence type="ECO:0000256" key="1">
    <source>
        <dbReference type="SAM" id="MobiDB-lite"/>
    </source>
</evidence>
<reference evidence="3 4" key="1">
    <citation type="submission" date="2013-09" db="EMBL/GenBank/DDBJ databases">
        <title>Genome sequencing of Arenimonas composti.</title>
        <authorList>
            <person name="Chen F."/>
            <person name="Wang G."/>
        </authorList>
    </citation>
    <scope>NUCLEOTIDE SEQUENCE [LARGE SCALE GENOMIC DNA]</scope>
    <source>
        <strain evidence="3 4">TR7-09</strain>
    </source>
</reference>
<dbReference type="SUPFAM" id="SSF74653">
    <property type="entry name" value="TolA/TonB C-terminal domain"/>
    <property type="match status" value="1"/>
</dbReference>
<dbReference type="STRING" id="1121013.GCA_000426365_01770"/>
<evidence type="ECO:0008006" key="5">
    <source>
        <dbReference type="Google" id="ProtNLM"/>
    </source>
</evidence>
<dbReference type="RefSeq" id="WP_026817014.1">
    <property type="nucleotide sequence ID" value="NZ_AUFF01000003.1"/>
</dbReference>
<comment type="caution">
    <text evidence="3">The sequence shown here is derived from an EMBL/GenBank/DDBJ whole genome shotgun (WGS) entry which is preliminary data.</text>
</comment>
<keyword evidence="2" id="KW-0732">Signal</keyword>
<evidence type="ECO:0000313" key="3">
    <source>
        <dbReference type="EMBL" id="KFN50266.1"/>
    </source>
</evidence>
<accession>A0A091BEU6</accession>
<feature type="signal peptide" evidence="2">
    <location>
        <begin position="1"/>
        <end position="22"/>
    </location>
</feature>
<protein>
    <recommendedName>
        <fullName evidence="5">TonB C-terminal domain-containing protein</fullName>
    </recommendedName>
</protein>
<name>A0A091BEU6_9GAMM</name>
<feature type="chain" id="PRO_5001869659" description="TonB C-terminal domain-containing protein" evidence="2">
    <location>
        <begin position="23"/>
        <end position="270"/>
    </location>
</feature>
<evidence type="ECO:0000313" key="4">
    <source>
        <dbReference type="Proteomes" id="UP000029391"/>
    </source>
</evidence>
<gene>
    <name evidence="3" type="ORF">P873_07870</name>
</gene>
<dbReference type="Gene3D" id="3.30.1150.10">
    <property type="match status" value="1"/>
</dbReference>
<proteinExistence type="predicted"/>
<feature type="region of interest" description="Disordered" evidence="1">
    <location>
        <begin position="250"/>
        <end position="270"/>
    </location>
</feature>
<sequence length="270" mass="27828">MKHRFALVAALLAALFSGGALAADGEPAAGPARKVGWVWVELDAAGQVTDVVQDPGEVPLIAGVLEQHARRLQFAPASVDGVAVASGAPLELTVEFVPVAGGYRPDLVMARLPVVRSQRTPPRYPGNAATAGVGGYVRVGYTVDAGGALLPGSVSVLDRGFFGDRGGRDEGKRTALVDAALAVVPHWTHRPVRIGDQALSFRLATTVSFLPPDVRRLAGALAERLGEDPPPAIVEPGRVPPRLLGEFAAGPAAGEGVEVQSTRVGRGGSP</sequence>
<dbReference type="AlphaFoldDB" id="A0A091BEU6"/>
<organism evidence="3 4">
    <name type="scientific">Arenimonas composti TR7-09 = DSM 18010</name>
    <dbReference type="NCBI Taxonomy" id="1121013"/>
    <lineage>
        <taxon>Bacteria</taxon>
        <taxon>Pseudomonadati</taxon>
        <taxon>Pseudomonadota</taxon>
        <taxon>Gammaproteobacteria</taxon>
        <taxon>Lysobacterales</taxon>
        <taxon>Lysobacteraceae</taxon>
        <taxon>Arenimonas</taxon>
    </lineage>
</organism>